<accession>A0A3B0VD73</accession>
<dbReference type="EMBL" id="UOEY01000058">
    <property type="protein sequence ID" value="VAW38293.1"/>
    <property type="molecule type" value="Genomic_DNA"/>
</dbReference>
<gene>
    <name evidence="1" type="ORF">MNBD_DELTA04-1679</name>
</gene>
<name>A0A3B0VD73_9ZZZZ</name>
<dbReference type="PANTHER" id="PTHR42924:SF3">
    <property type="entry name" value="POLYMERASE_HISTIDINOL PHOSPHATASE N-TERMINAL DOMAIN-CONTAINING PROTEIN"/>
    <property type="match status" value="1"/>
</dbReference>
<proteinExistence type="predicted"/>
<dbReference type="GO" id="GO:0004534">
    <property type="term" value="F:5'-3' RNA exonuclease activity"/>
    <property type="evidence" value="ECO:0007669"/>
    <property type="project" value="TreeGrafter"/>
</dbReference>
<reference evidence="1" key="1">
    <citation type="submission" date="2018-06" db="EMBL/GenBank/DDBJ databases">
        <authorList>
            <person name="Zhirakovskaya E."/>
        </authorList>
    </citation>
    <scope>NUCLEOTIDE SEQUENCE</scope>
</reference>
<evidence type="ECO:0008006" key="2">
    <source>
        <dbReference type="Google" id="ProtNLM"/>
    </source>
</evidence>
<sequence length="181" mass="19905">MSFAGAKGLDGVCITDHDTMAVRQVFREGVQDNGLCVIFGLEYATDEGDFLLFGPFEEIRSGLSAAELLRYVEAAGGVAVAAHPCRRTRSTRENLIREHLCRIVESINGRNSHPENKQAASWCKRYNVSQVCGSDAHTLSELGMAVTRFHEPVHNRSDLIRLLKNGSFTAERNEAAAVTEP</sequence>
<dbReference type="SUPFAM" id="SSF89550">
    <property type="entry name" value="PHP domain-like"/>
    <property type="match status" value="1"/>
</dbReference>
<evidence type="ECO:0000313" key="1">
    <source>
        <dbReference type="EMBL" id="VAW38293.1"/>
    </source>
</evidence>
<dbReference type="GO" id="GO:0035312">
    <property type="term" value="F:5'-3' DNA exonuclease activity"/>
    <property type="evidence" value="ECO:0007669"/>
    <property type="project" value="TreeGrafter"/>
</dbReference>
<dbReference type="InterPro" id="IPR016195">
    <property type="entry name" value="Pol/histidinol_Pase-like"/>
</dbReference>
<dbReference type="Pfam" id="PF13263">
    <property type="entry name" value="PHP_C"/>
    <property type="match status" value="1"/>
</dbReference>
<dbReference type="PANTHER" id="PTHR42924">
    <property type="entry name" value="EXONUCLEASE"/>
    <property type="match status" value="1"/>
</dbReference>
<dbReference type="InterPro" id="IPR052018">
    <property type="entry name" value="PHP_domain"/>
</dbReference>
<protein>
    <recommendedName>
        <fullName evidence="2">Polymerase/histidinol phosphatase N-terminal domain-containing protein</fullName>
    </recommendedName>
</protein>
<dbReference type="AlphaFoldDB" id="A0A3B0VD73"/>
<organism evidence="1">
    <name type="scientific">hydrothermal vent metagenome</name>
    <dbReference type="NCBI Taxonomy" id="652676"/>
    <lineage>
        <taxon>unclassified sequences</taxon>
        <taxon>metagenomes</taxon>
        <taxon>ecological metagenomes</taxon>
    </lineage>
</organism>
<dbReference type="CDD" id="cd07432">
    <property type="entry name" value="PHP_HisPPase"/>
    <property type="match status" value="1"/>
</dbReference>
<dbReference type="Gene3D" id="3.20.20.140">
    <property type="entry name" value="Metal-dependent hydrolases"/>
    <property type="match status" value="1"/>
</dbReference>